<sequence>MIQAVKATPATVKLCITRTTDISGISEASRHTTQVVKATLAAASSVFTRTTGAVHGAALSMVEASLPDEASLGAPELVILIRHELKSTLHRVVVLLGKHDVHPDEISHLVDSLSYLMQPRG</sequence>
<accession>A0A5B7HYW9</accession>
<keyword evidence="2" id="KW-1185">Reference proteome</keyword>
<reference evidence="1 2" key="1">
    <citation type="submission" date="2019-05" db="EMBL/GenBank/DDBJ databases">
        <title>Another draft genome of Portunus trituberculatus and its Hox gene families provides insights of decapod evolution.</title>
        <authorList>
            <person name="Jeong J.-H."/>
            <person name="Song I."/>
            <person name="Kim S."/>
            <person name="Choi T."/>
            <person name="Kim D."/>
            <person name="Ryu S."/>
            <person name="Kim W."/>
        </authorList>
    </citation>
    <scope>NUCLEOTIDE SEQUENCE [LARGE SCALE GENOMIC DNA]</scope>
    <source>
        <tissue evidence="1">Muscle</tissue>
    </source>
</reference>
<protein>
    <submittedName>
        <fullName evidence="1">Uncharacterized protein</fullName>
    </submittedName>
</protein>
<gene>
    <name evidence="1" type="ORF">E2C01_069265</name>
</gene>
<dbReference type="Proteomes" id="UP000324222">
    <property type="component" value="Unassembled WGS sequence"/>
</dbReference>
<evidence type="ECO:0000313" key="2">
    <source>
        <dbReference type="Proteomes" id="UP000324222"/>
    </source>
</evidence>
<name>A0A5B7HYW9_PORTR</name>
<comment type="caution">
    <text evidence="1">The sequence shown here is derived from an EMBL/GenBank/DDBJ whole genome shotgun (WGS) entry which is preliminary data.</text>
</comment>
<evidence type="ECO:0000313" key="1">
    <source>
        <dbReference type="EMBL" id="MPC74886.1"/>
    </source>
</evidence>
<dbReference type="AlphaFoldDB" id="A0A5B7HYW9"/>
<dbReference type="EMBL" id="VSRR010039931">
    <property type="protein sequence ID" value="MPC74886.1"/>
    <property type="molecule type" value="Genomic_DNA"/>
</dbReference>
<organism evidence="1 2">
    <name type="scientific">Portunus trituberculatus</name>
    <name type="common">Swimming crab</name>
    <name type="synonym">Neptunus trituberculatus</name>
    <dbReference type="NCBI Taxonomy" id="210409"/>
    <lineage>
        <taxon>Eukaryota</taxon>
        <taxon>Metazoa</taxon>
        <taxon>Ecdysozoa</taxon>
        <taxon>Arthropoda</taxon>
        <taxon>Crustacea</taxon>
        <taxon>Multicrustacea</taxon>
        <taxon>Malacostraca</taxon>
        <taxon>Eumalacostraca</taxon>
        <taxon>Eucarida</taxon>
        <taxon>Decapoda</taxon>
        <taxon>Pleocyemata</taxon>
        <taxon>Brachyura</taxon>
        <taxon>Eubrachyura</taxon>
        <taxon>Portunoidea</taxon>
        <taxon>Portunidae</taxon>
        <taxon>Portuninae</taxon>
        <taxon>Portunus</taxon>
    </lineage>
</organism>
<proteinExistence type="predicted"/>